<accession>A0A1I7WRR4</accession>
<dbReference type="WBParaSite" id="Hba_07790">
    <property type="protein sequence ID" value="Hba_07790"/>
    <property type="gene ID" value="Hba_07790"/>
</dbReference>
<keyword evidence="1" id="KW-1185">Reference proteome</keyword>
<protein>
    <submittedName>
        <fullName evidence="2">SH2 domain-containing protein</fullName>
    </submittedName>
</protein>
<reference evidence="2" key="1">
    <citation type="submission" date="2016-11" db="UniProtKB">
        <authorList>
            <consortium name="WormBaseParasite"/>
        </authorList>
    </citation>
    <scope>IDENTIFICATION</scope>
</reference>
<organism evidence="1 2">
    <name type="scientific">Heterorhabditis bacteriophora</name>
    <name type="common">Entomopathogenic nematode worm</name>
    <dbReference type="NCBI Taxonomy" id="37862"/>
    <lineage>
        <taxon>Eukaryota</taxon>
        <taxon>Metazoa</taxon>
        <taxon>Ecdysozoa</taxon>
        <taxon>Nematoda</taxon>
        <taxon>Chromadorea</taxon>
        <taxon>Rhabditida</taxon>
        <taxon>Rhabditina</taxon>
        <taxon>Rhabditomorpha</taxon>
        <taxon>Strongyloidea</taxon>
        <taxon>Heterorhabditidae</taxon>
        <taxon>Heterorhabditis</taxon>
    </lineage>
</organism>
<proteinExistence type="predicted"/>
<evidence type="ECO:0000313" key="1">
    <source>
        <dbReference type="Proteomes" id="UP000095283"/>
    </source>
</evidence>
<dbReference type="AlphaFoldDB" id="A0A1I7WRR4"/>
<dbReference type="Proteomes" id="UP000095283">
    <property type="component" value="Unplaced"/>
</dbReference>
<name>A0A1I7WRR4_HETBA</name>
<dbReference type="PANTHER" id="PTHR31128">
    <property type="entry name" value="PROTEIN CBR-CLEC-135-RELATED"/>
    <property type="match status" value="1"/>
</dbReference>
<sequence>MDGKKTAPDYSVEEDEYGRLINRDKFLIWPNTQPMNKHTFEKMLKSAPPEVPIISPALTSNSGVTNLTRNDIKNRFSPNSVCNRTSDEMVAASKIGSTTFILYYQLNDNTINEHTALFMAYKNNLGKVYHFPLKRRNVAKLDEAESLYWRVDYGDPNPKEFHCLSALVRYYQIFSYYDCNTGRIEAFPLWTGGIIDCYE</sequence>
<evidence type="ECO:0000313" key="2">
    <source>
        <dbReference type="WBParaSite" id="Hba_07790"/>
    </source>
</evidence>